<dbReference type="PROSITE" id="PS51819">
    <property type="entry name" value="VOC"/>
    <property type="match status" value="2"/>
</dbReference>
<feature type="binding site" evidence="5">
    <location>
        <position position="302"/>
    </location>
    <ligand>
        <name>Fe cation</name>
        <dbReference type="ChEBI" id="CHEBI:24875"/>
    </ligand>
</feature>
<evidence type="ECO:0000256" key="3">
    <source>
        <dbReference type="ARBA" id="ARBA00022737"/>
    </source>
</evidence>
<dbReference type="GO" id="GO:0046872">
    <property type="term" value="F:metal ion binding"/>
    <property type="evidence" value="ECO:0007669"/>
    <property type="project" value="UniProtKB-KW"/>
</dbReference>
<dbReference type="PIRSF" id="PIRSF009283">
    <property type="entry name" value="HPP_dOase"/>
    <property type="match status" value="1"/>
</dbReference>
<evidence type="ECO:0000256" key="1">
    <source>
        <dbReference type="ARBA" id="ARBA00005877"/>
    </source>
</evidence>
<name>A0A3N4RL62_9ACTN</name>
<feature type="domain" description="VOC" evidence="6">
    <location>
        <begin position="140"/>
        <end position="291"/>
    </location>
</feature>
<gene>
    <name evidence="7" type="ORF">EDD38_6307</name>
</gene>
<dbReference type="InterPro" id="IPR029068">
    <property type="entry name" value="Glyas_Bleomycin-R_OHBP_Dase"/>
</dbReference>
<dbReference type="RefSeq" id="WP_123820742.1">
    <property type="nucleotide sequence ID" value="NZ_JBEYIY010000076.1"/>
</dbReference>
<sequence length="333" mass="34948">MTVPGIAYTELYVEDAHKYAARLRDDWGFTLYEPAAAAPGTAQVVAHQGSVRVLLTSAVEADHPVAGWVRRHGDGVAVIALRHADAASAAAAAERAVAAGAVRLDGAGTVSGFGDLALRFTGPEDLLPPGELPGPGALLSLDHVAVVVPGGQLGDSVRWAVEGLGHREVFREYVEVGDQAMDSRVVQSPCGTVTFTLLEPDTSRASGQIDGFLTAHGGAGVQHLAYATGSITAAVRELAARGVAFLSTPGAYYDALESRLGPTAIPVAELRDTHVLVDRDHGGELFQIFARSTHPRRTLFLELVERRGAGSFGTANIKALYEAVERERATADS</sequence>
<keyword evidence="2 5" id="KW-0479">Metal-binding</keyword>
<feature type="binding site" evidence="5">
    <location>
        <position position="223"/>
    </location>
    <ligand>
        <name>Fe cation</name>
        <dbReference type="ChEBI" id="CHEBI:24875"/>
    </ligand>
</feature>
<dbReference type="Proteomes" id="UP000266906">
    <property type="component" value="Unassembled WGS sequence"/>
</dbReference>
<dbReference type="PANTHER" id="PTHR11959:SF1">
    <property type="entry name" value="4-HYDROXYPHENYLPYRUVATE DIOXYGENASE"/>
    <property type="match status" value="1"/>
</dbReference>
<comment type="cofactor">
    <cofactor evidence="5">
        <name>Fe cation</name>
        <dbReference type="ChEBI" id="CHEBI:24875"/>
    </cofactor>
    <text evidence="5">Binds 1 Fe cation per subunit.</text>
</comment>
<comment type="similarity">
    <text evidence="1">Belongs to the 4HPPD family.</text>
</comment>
<evidence type="ECO:0000313" key="7">
    <source>
        <dbReference type="EMBL" id="RPE29157.1"/>
    </source>
</evidence>
<dbReference type="InterPro" id="IPR037523">
    <property type="entry name" value="VOC_core"/>
</dbReference>
<dbReference type="InterPro" id="IPR041735">
    <property type="entry name" value="4OHPhenylPyrv_dOase_C"/>
</dbReference>
<evidence type="ECO:0000256" key="5">
    <source>
        <dbReference type="PIRSR" id="PIRSR009283-1"/>
    </source>
</evidence>
<evidence type="ECO:0000259" key="6">
    <source>
        <dbReference type="PROSITE" id="PS51819"/>
    </source>
</evidence>
<dbReference type="CDD" id="cd07250">
    <property type="entry name" value="HPPD_C_like"/>
    <property type="match status" value="1"/>
</dbReference>
<reference evidence="7 8" key="1">
    <citation type="submission" date="2018-11" db="EMBL/GenBank/DDBJ databases">
        <title>Sequencing the genomes of 1000 actinobacteria strains.</title>
        <authorList>
            <person name="Klenk H.-P."/>
        </authorList>
    </citation>
    <scope>NUCLEOTIDE SEQUENCE [LARGE SCALE GENOMIC DNA]</scope>
    <source>
        <strain evidence="7 8">DSM 44781</strain>
    </source>
</reference>
<accession>A0A3N4RL62</accession>
<dbReference type="GO" id="GO:0006572">
    <property type="term" value="P:L-tyrosine catabolic process"/>
    <property type="evidence" value="ECO:0007669"/>
    <property type="project" value="TreeGrafter"/>
</dbReference>
<evidence type="ECO:0000256" key="2">
    <source>
        <dbReference type="ARBA" id="ARBA00022723"/>
    </source>
</evidence>
<proteinExistence type="inferred from homology"/>
<keyword evidence="8" id="KW-1185">Reference proteome</keyword>
<feature type="domain" description="VOC" evidence="6">
    <location>
        <begin position="5"/>
        <end position="133"/>
    </location>
</feature>
<dbReference type="AlphaFoldDB" id="A0A3N4RL62"/>
<evidence type="ECO:0000256" key="4">
    <source>
        <dbReference type="ARBA" id="ARBA00023004"/>
    </source>
</evidence>
<evidence type="ECO:0000313" key="8">
    <source>
        <dbReference type="Proteomes" id="UP000266906"/>
    </source>
</evidence>
<dbReference type="EMBL" id="RKQG01000002">
    <property type="protein sequence ID" value="RPE29157.1"/>
    <property type="molecule type" value="Genomic_DNA"/>
</dbReference>
<comment type="caution">
    <text evidence="7">The sequence shown here is derived from an EMBL/GenBank/DDBJ whole genome shotgun (WGS) entry which is preliminary data.</text>
</comment>
<organism evidence="7 8">
    <name type="scientific">Kitasatospora cineracea</name>
    <dbReference type="NCBI Taxonomy" id="88074"/>
    <lineage>
        <taxon>Bacteria</taxon>
        <taxon>Bacillati</taxon>
        <taxon>Actinomycetota</taxon>
        <taxon>Actinomycetes</taxon>
        <taxon>Kitasatosporales</taxon>
        <taxon>Streptomycetaceae</taxon>
        <taxon>Kitasatospora</taxon>
    </lineage>
</organism>
<dbReference type="GO" id="GO:0003868">
    <property type="term" value="F:4-hydroxyphenylpyruvate dioxygenase activity"/>
    <property type="evidence" value="ECO:0007669"/>
    <property type="project" value="InterPro"/>
</dbReference>
<dbReference type="Pfam" id="PF13669">
    <property type="entry name" value="Glyoxalase_4"/>
    <property type="match status" value="1"/>
</dbReference>
<dbReference type="Gene3D" id="3.10.180.10">
    <property type="entry name" value="2,3-Dihydroxybiphenyl 1,2-Dioxygenase, domain 1"/>
    <property type="match status" value="2"/>
</dbReference>
<dbReference type="PANTHER" id="PTHR11959">
    <property type="entry name" value="4-HYDROXYPHENYLPYRUVATE DIOXYGENASE"/>
    <property type="match status" value="1"/>
</dbReference>
<protein>
    <submittedName>
        <fullName evidence="7">4-hydroxymandelate synthase</fullName>
    </submittedName>
</protein>
<keyword evidence="4 5" id="KW-0408">Iron</keyword>
<feature type="binding site" evidence="5">
    <location>
        <position position="143"/>
    </location>
    <ligand>
        <name>Fe cation</name>
        <dbReference type="ChEBI" id="CHEBI:24875"/>
    </ligand>
</feature>
<dbReference type="SUPFAM" id="SSF54593">
    <property type="entry name" value="Glyoxalase/Bleomycin resistance protein/Dihydroxybiphenyl dioxygenase"/>
    <property type="match status" value="1"/>
</dbReference>
<keyword evidence="3" id="KW-0677">Repeat</keyword>
<dbReference type="InterPro" id="IPR005956">
    <property type="entry name" value="4OHPhenylPyrv_dOase"/>
</dbReference>